<dbReference type="InterPro" id="IPR003593">
    <property type="entry name" value="AAA+_ATPase"/>
</dbReference>
<reference evidence="2" key="1">
    <citation type="submission" date="2020-02" db="EMBL/GenBank/DDBJ databases">
        <authorList>
            <person name="Meier V. D."/>
        </authorList>
    </citation>
    <scope>NUCLEOTIDE SEQUENCE</scope>
    <source>
        <strain evidence="2">AVDCRST_MAG93</strain>
    </source>
</reference>
<organism evidence="2">
    <name type="scientific">uncultured Chloroflexia bacterium</name>
    <dbReference type="NCBI Taxonomy" id="1672391"/>
    <lineage>
        <taxon>Bacteria</taxon>
        <taxon>Bacillati</taxon>
        <taxon>Chloroflexota</taxon>
        <taxon>Chloroflexia</taxon>
        <taxon>environmental samples</taxon>
    </lineage>
</organism>
<sequence>MNTQRAYYSESIRAFLHEAGDSIVGKITAHHSQDLLHTQSSAWRFQIKLLKEQLANLDSGHIFFEFVIPRMARRADVVVVIGDVIFVIEFKVGSDQYSSQDIRQVESYALDLKNFHSASHDRPIVPLLIATSATASDSIDAFGNSNDVRSPIRTNGSNLALILDSLATGCVSTTTMSALAWANAPYRPTPTIVEAAQALYAQHSVYDIARSDAEAENLGITTDALRDVITSSRLTGRKSICFVTGVPGAGKTLVGLNLATSSPPQQHAVFLSGNGPLVDVLREALAQDEFSRNPEPGRDNARRKVKSFVQNIHHFRDDALADPAAPIERVVVFDEAQRAWDQHHTSKFMLSKRNQEAWDLSEPDFLIQIMDRHQDWCVIVALVGGGQEINSGEIGLRGWFDAIQHHYKDWNVYYSDALTLPDYAGENIDFSVLPNSVCKSLSELHLSTSMRSFRAKKLSTMVHHLIAGNSKNAHGAFAEFHMRFPIRVTRDMSHARQWIRDHARGEDTKGILASSGAIRLKPHGINVKHKISAPHWFLKEPEDIRSCHFLEDAATEFDVQGLELDWGLVAWDGDLRFVNGTFQHWDFRGTTWNRRHSPESKRFLENAYRVLLTRSRQGMVIFVPNGDTSDFTRNAAFYDGTYEYLLACGIPALGNEKGQDA</sequence>
<evidence type="ECO:0000313" key="2">
    <source>
        <dbReference type="EMBL" id="CAA9354274.1"/>
    </source>
</evidence>
<dbReference type="EMBL" id="CADCTR010002457">
    <property type="protein sequence ID" value="CAA9354274.1"/>
    <property type="molecule type" value="Genomic_DNA"/>
</dbReference>
<name>A0A6J4MG32_9CHLR</name>
<proteinExistence type="predicted"/>
<dbReference type="Pfam" id="PF09848">
    <property type="entry name" value="SLFN-g3_helicase"/>
    <property type="match status" value="1"/>
</dbReference>
<dbReference type="InterPro" id="IPR018647">
    <property type="entry name" value="SLFN_3-like_DNA/RNA_helicase"/>
</dbReference>
<protein>
    <recommendedName>
        <fullName evidence="1">AAA+ ATPase domain-containing protein</fullName>
    </recommendedName>
</protein>
<evidence type="ECO:0000259" key="1">
    <source>
        <dbReference type="SMART" id="SM00382"/>
    </source>
</evidence>
<dbReference type="SUPFAM" id="SSF52540">
    <property type="entry name" value="P-loop containing nucleoside triphosphate hydrolases"/>
    <property type="match status" value="1"/>
</dbReference>
<dbReference type="AlphaFoldDB" id="A0A6J4MG32"/>
<dbReference type="SMART" id="SM00382">
    <property type="entry name" value="AAA"/>
    <property type="match status" value="1"/>
</dbReference>
<feature type="domain" description="AAA+ ATPase" evidence="1">
    <location>
        <begin position="237"/>
        <end position="409"/>
    </location>
</feature>
<gene>
    <name evidence="2" type="ORF">AVDCRST_MAG93-7278</name>
</gene>
<dbReference type="InterPro" id="IPR027417">
    <property type="entry name" value="P-loop_NTPase"/>
</dbReference>
<accession>A0A6J4MG32</accession>